<dbReference type="EMBL" id="KV862279">
    <property type="protein sequence ID" value="OIV89545.1"/>
    <property type="molecule type" value="Genomic_DNA"/>
</dbReference>
<proteinExistence type="predicted"/>
<evidence type="ECO:0000313" key="1">
    <source>
        <dbReference type="EMBL" id="OIV89545.1"/>
    </source>
</evidence>
<name>A0A1J7G5E6_LUPAN</name>
<reference evidence="1 2" key="1">
    <citation type="journal article" date="2017" name="Plant Biotechnol. J.">
        <title>A comprehensive draft genome sequence for lupin (Lupinus angustifolius), an emerging health food: insights into plant-microbe interactions and legume evolution.</title>
        <authorList>
            <person name="Hane J.K."/>
            <person name="Ming Y."/>
            <person name="Kamphuis L.G."/>
            <person name="Nelson M.N."/>
            <person name="Garg G."/>
            <person name="Atkins C.A."/>
            <person name="Bayer P.E."/>
            <person name="Bravo A."/>
            <person name="Bringans S."/>
            <person name="Cannon S."/>
            <person name="Edwards D."/>
            <person name="Foley R."/>
            <person name="Gao L.L."/>
            <person name="Harrison M.J."/>
            <person name="Huang W."/>
            <person name="Hurgobin B."/>
            <person name="Li S."/>
            <person name="Liu C.W."/>
            <person name="McGrath A."/>
            <person name="Morahan G."/>
            <person name="Murray J."/>
            <person name="Weller J."/>
            <person name="Jian J."/>
            <person name="Singh K.B."/>
        </authorList>
    </citation>
    <scope>NUCLEOTIDE SEQUENCE [LARGE SCALE GENOMIC DNA]</scope>
    <source>
        <strain evidence="2">cv. Tanjil</strain>
        <tissue evidence="1">Whole plant</tissue>
    </source>
</reference>
<dbReference type="Proteomes" id="UP000188354">
    <property type="component" value="Unassembled WGS sequence"/>
</dbReference>
<protein>
    <submittedName>
        <fullName evidence="1">Uncharacterized protein</fullName>
    </submittedName>
</protein>
<gene>
    <name evidence="1" type="ORF">TanjilG_19912</name>
</gene>
<evidence type="ECO:0000313" key="2">
    <source>
        <dbReference type="Proteomes" id="UP000188354"/>
    </source>
</evidence>
<dbReference type="AlphaFoldDB" id="A0A1J7G5E6"/>
<organism evidence="1 2">
    <name type="scientific">Lupinus angustifolius</name>
    <name type="common">Narrow-leaved blue lupine</name>
    <dbReference type="NCBI Taxonomy" id="3871"/>
    <lineage>
        <taxon>Eukaryota</taxon>
        <taxon>Viridiplantae</taxon>
        <taxon>Streptophyta</taxon>
        <taxon>Embryophyta</taxon>
        <taxon>Tracheophyta</taxon>
        <taxon>Spermatophyta</taxon>
        <taxon>Magnoliopsida</taxon>
        <taxon>eudicotyledons</taxon>
        <taxon>Gunneridae</taxon>
        <taxon>Pentapetalae</taxon>
        <taxon>rosids</taxon>
        <taxon>fabids</taxon>
        <taxon>Fabales</taxon>
        <taxon>Fabaceae</taxon>
        <taxon>Papilionoideae</taxon>
        <taxon>50 kb inversion clade</taxon>
        <taxon>genistoids sensu lato</taxon>
        <taxon>core genistoids</taxon>
        <taxon>Genisteae</taxon>
        <taxon>Lupinus</taxon>
    </lineage>
</organism>
<sequence>MAHNFEFLVDVFILPPAPNGLPSKRARFILMVDPTDLSEDETHVVSKISLIFEAPTLPSKAHALVIGDPRSGESIHLVKVQLNQTEEEMFRSKEVLQLVEVRATKAEEELFFSQWQLSIMANDLERETQTQVQTLMCENASQAAWANAQKQVLLAFLGIDLSLIVIKAYIEDELLL</sequence>
<dbReference type="Gramene" id="OIV89545">
    <property type="protein sequence ID" value="OIV89545"/>
    <property type="gene ID" value="TanjilG_19912"/>
</dbReference>
<accession>A0A1J7G5E6</accession>
<keyword evidence="2" id="KW-1185">Reference proteome</keyword>